<evidence type="ECO:0000313" key="4">
    <source>
        <dbReference type="Proteomes" id="UP000633278"/>
    </source>
</evidence>
<dbReference type="EMBL" id="BMJW01000001">
    <property type="protein sequence ID" value="GGG93328.1"/>
    <property type="molecule type" value="Genomic_DNA"/>
</dbReference>
<dbReference type="Gene3D" id="2.160.20.120">
    <property type="match status" value="1"/>
</dbReference>
<gene>
    <name evidence="3" type="ORF">GCM10011416_08040</name>
</gene>
<keyword evidence="1" id="KW-0732">Signal</keyword>
<dbReference type="Proteomes" id="UP000633278">
    <property type="component" value="Unassembled WGS sequence"/>
</dbReference>
<name>A0A917MCY5_9FLAO</name>
<sequence>MKNYFFIFFLLLTVNVFSQTTVSKQLSDFSTLKTYSGIDVELIKSPEQKIVITGDMAENVKIKNVQQTLRISFPFFKTPSKSKVKVTIYYNKEIKVIDANEGSSITAQNFEQTTVTIKTQEGAYINMTIAVKNLTVKAVSEGIIKLTGTSKNSSIEASTGGAFHGFELKNSNVCKVSAGLGGKAEVYSLETLEAKVSFGGSIFYKGTPEDLKTKKVLGGSIEPKN</sequence>
<evidence type="ECO:0000313" key="3">
    <source>
        <dbReference type="EMBL" id="GGG93328.1"/>
    </source>
</evidence>
<dbReference type="Pfam" id="PF10988">
    <property type="entry name" value="DUF2807"/>
    <property type="match status" value="1"/>
</dbReference>
<reference evidence="3" key="2">
    <citation type="submission" date="2020-09" db="EMBL/GenBank/DDBJ databases">
        <authorList>
            <person name="Sun Q."/>
            <person name="Zhou Y."/>
        </authorList>
    </citation>
    <scope>NUCLEOTIDE SEQUENCE</scope>
    <source>
        <strain evidence="3">CGMCC 1.15763</strain>
    </source>
</reference>
<dbReference type="RefSeq" id="WP_188597980.1">
    <property type="nucleotide sequence ID" value="NZ_BMJW01000001.1"/>
</dbReference>
<keyword evidence="4" id="KW-1185">Reference proteome</keyword>
<dbReference type="InterPro" id="IPR021255">
    <property type="entry name" value="DUF2807"/>
</dbReference>
<feature type="chain" id="PRO_5037341356" description="Putative auto-transporter adhesin head GIN domain-containing protein" evidence="1">
    <location>
        <begin position="19"/>
        <end position="225"/>
    </location>
</feature>
<feature type="signal peptide" evidence="1">
    <location>
        <begin position="1"/>
        <end position="18"/>
    </location>
</feature>
<dbReference type="AlphaFoldDB" id="A0A917MCY5"/>
<feature type="domain" description="Putative auto-transporter adhesin head GIN" evidence="2">
    <location>
        <begin position="28"/>
        <end position="208"/>
    </location>
</feature>
<comment type="caution">
    <text evidence="3">The sequence shown here is derived from an EMBL/GenBank/DDBJ whole genome shotgun (WGS) entry which is preliminary data.</text>
</comment>
<protein>
    <recommendedName>
        <fullName evidence="2">Putative auto-transporter adhesin head GIN domain-containing protein</fullName>
    </recommendedName>
</protein>
<evidence type="ECO:0000259" key="2">
    <source>
        <dbReference type="Pfam" id="PF10988"/>
    </source>
</evidence>
<accession>A0A917MCY5</accession>
<reference evidence="3" key="1">
    <citation type="journal article" date="2014" name="Int. J. Syst. Evol. Microbiol.">
        <title>Complete genome sequence of Corynebacterium casei LMG S-19264T (=DSM 44701T), isolated from a smear-ripened cheese.</title>
        <authorList>
            <consortium name="US DOE Joint Genome Institute (JGI-PGF)"/>
            <person name="Walter F."/>
            <person name="Albersmeier A."/>
            <person name="Kalinowski J."/>
            <person name="Ruckert C."/>
        </authorList>
    </citation>
    <scope>NUCLEOTIDE SEQUENCE</scope>
    <source>
        <strain evidence="3">CGMCC 1.15763</strain>
    </source>
</reference>
<organism evidence="3 4">
    <name type="scientific">Polaribacter pacificus</name>
    <dbReference type="NCBI Taxonomy" id="1775173"/>
    <lineage>
        <taxon>Bacteria</taxon>
        <taxon>Pseudomonadati</taxon>
        <taxon>Bacteroidota</taxon>
        <taxon>Flavobacteriia</taxon>
        <taxon>Flavobacteriales</taxon>
        <taxon>Flavobacteriaceae</taxon>
    </lineage>
</organism>
<evidence type="ECO:0000256" key="1">
    <source>
        <dbReference type="SAM" id="SignalP"/>
    </source>
</evidence>
<proteinExistence type="predicted"/>